<reference evidence="2 3" key="1">
    <citation type="submission" date="2019-10" db="EMBL/GenBank/DDBJ databases">
        <title>Extracellular Electron Transfer in a Candidatus Methanoperedens spp. Enrichment Culture.</title>
        <authorList>
            <person name="Berger S."/>
            <person name="Rangel Shaw D."/>
            <person name="Berben T."/>
            <person name="In 'T Zandt M."/>
            <person name="Frank J."/>
            <person name="Reimann J."/>
            <person name="Jetten M.S.M."/>
            <person name="Welte C.U."/>
        </authorList>
    </citation>
    <scope>NUCLEOTIDE SEQUENCE [LARGE SCALE GENOMIC DNA]</scope>
    <source>
        <strain evidence="2">SB12</strain>
    </source>
</reference>
<accession>A0A833LWX3</accession>
<evidence type="ECO:0000313" key="2">
    <source>
        <dbReference type="EMBL" id="KAB2931747.1"/>
    </source>
</evidence>
<proteinExistence type="predicted"/>
<name>A0A833LWX3_9LEPT</name>
<feature type="transmembrane region" description="Helical" evidence="1">
    <location>
        <begin position="32"/>
        <end position="52"/>
    </location>
</feature>
<organism evidence="2 3">
    <name type="scientific">Leptonema illini</name>
    <dbReference type="NCBI Taxonomy" id="183"/>
    <lineage>
        <taxon>Bacteria</taxon>
        <taxon>Pseudomonadati</taxon>
        <taxon>Spirochaetota</taxon>
        <taxon>Spirochaetia</taxon>
        <taxon>Leptospirales</taxon>
        <taxon>Leptospiraceae</taxon>
        <taxon>Leptonema</taxon>
    </lineage>
</organism>
<evidence type="ECO:0000313" key="3">
    <source>
        <dbReference type="Proteomes" id="UP000460298"/>
    </source>
</evidence>
<keyword evidence="1" id="KW-0812">Transmembrane</keyword>
<protein>
    <submittedName>
        <fullName evidence="2">Uncharacterized protein</fullName>
    </submittedName>
</protein>
<feature type="transmembrane region" description="Helical" evidence="1">
    <location>
        <begin position="59"/>
        <end position="82"/>
    </location>
</feature>
<dbReference type="AlphaFoldDB" id="A0A833LWX3"/>
<keyword evidence="1" id="KW-1133">Transmembrane helix</keyword>
<sequence length="135" mass="14985">MRLLAALHAGIAICIFVLQIQFDPHFDGNVLGLIDKVIFPLMFLVVAFGFFFPASPILWLSVVFSWLAFLFSLFVAAILFVLSPQGGDIASEGAVIALTLLSGTAVYLSRYLKKRMIPHYRLSGPKKDSEGRYLF</sequence>
<dbReference type="EMBL" id="WBUI01000012">
    <property type="protein sequence ID" value="KAB2931747.1"/>
    <property type="molecule type" value="Genomic_DNA"/>
</dbReference>
<feature type="transmembrane region" description="Helical" evidence="1">
    <location>
        <begin position="94"/>
        <end position="112"/>
    </location>
</feature>
<dbReference type="Proteomes" id="UP000460298">
    <property type="component" value="Unassembled WGS sequence"/>
</dbReference>
<evidence type="ECO:0000256" key="1">
    <source>
        <dbReference type="SAM" id="Phobius"/>
    </source>
</evidence>
<comment type="caution">
    <text evidence="2">The sequence shown here is derived from an EMBL/GenBank/DDBJ whole genome shotgun (WGS) entry which is preliminary data.</text>
</comment>
<gene>
    <name evidence="2" type="ORF">F9K24_12505</name>
</gene>
<keyword evidence="1" id="KW-0472">Membrane</keyword>